<evidence type="ECO:0000313" key="2">
    <source>
        <dbReference type="Proteomes" id="UP001603857"/>
    </source>
</evidence>
<keyword evidence="2" id="KW-1185">Reference proteome</keyword>
<reference evidence="1 2" key="1">
    <citation type="submission" date="2024-08" db="EMBL/GenBank/DDBJ databases">
        <title>Insights into the chromosomal genome structure of Flemingia macrophylla.</title>
        <authorList>
            <person name="Ding Y."/>
            <person name="Zhao Y."/>
            <person name="Bi W."/>
            <person name="Wu M."/>
            <person name="Zhao G."/>
            <person name="Gong Y."/>
            <person name="Li W."/>
            <person name="Zhang P."/>
        </authorList>
    </citation>
    <scope>NUCLEOTIDE SEQUENCE [LARGE SCALE GENOMIC DNA]</scope>
    <source>
        <strain evidence="1">DYQJB</strain>
        <tissue evidence="1">Leaf</tissue>
    </source>
</reference>
<dbReference type="Proteomes" id="UP001603857">
    <property type="component" value="Unassembled WGS sequence"/>
</dbReference>
<evidence type="ECO:0000313" key="1">
    <source>
        <dbReference type="EMBL" id="KAL2349529.1"/>
    </source>
</evidence>
<sequence length="169" mass="18427">MNRNCHPLYSLPVSTPEKDLPFLQPKTSKFVLSLGRSLNPFAPMAGPSPVTPMTGSKGPPSLTPHWIIISIIRDGDSDFGVVLTSAEHDLYQLLEVAPSELPIASEQPLSISDSYEEHECWLCWGPPSLGTRFTASAPRQPHAAWLHSQVQQLRRDAANAAACARGCFP</sequence>
<protein>
    <submittedName>
        <fullName evidence="1">Uncharacterized protein</fullName>
    </submittedName>
</protein>
<comment type="caution">
    <text evidence="1">The sequence shown here is derived from an EMBL/GenBank/DDBJ whole genome shotgun (WGS) entry which is preliminary data.</text>
</comment>
<organism evidence="1 2">
    <name type="scientific">Flemingia macrophylla</name>
    <dbReference type="NCBI Taxonomy" id="520843"/>
    <lineage>
        <taxon>Eukaryota</taxon>
        <taxon>Viridiplantae</taxon>
        <taxon>Streptophyta</taxon>
        <taxon>Embryophyta</taxon>
        <taxon>Tracheophyta</taxon>
        <taxon>Spermatophyta</taxon>
        <taxon>Magnoliopsida</taxon>
        <taxon>eudicotyledons</taxon>
        <taxon>Gunneridae</taxon>
        <taxon>Pentapetalae</taxon>
        <taxon>rosids</taxon>
        <taxon>fabids</taxon>
        <taxon>Fabales</taxon>
        <taxon>Fabaceae</taxon>
        <taxon>Papilionoideae</taxon>
        <taxon>50 kb inversion clade</taxon>
        <taxon>NPAAA clade</taxon>
        <taxon>indigoferoid/millettioid clade</taxon>
        <taxon>Phaseoleae</taxon>
        <taxon>Flemingia</taxon>
    </lineage>
</organism>
<proteinExistence type="predicted"/>
<gene>
    <name evidence="1" type="ORF">Fmac_003529</name>
</gene>
<name>A0ABD1NN08_9FABA</name>
<dbReference type="AlphaFoldDB" id="A0ABD1NN08"/>
<accession>A0ABD1NN08</accession>
<dbReference type="EMBL" id="JBGMDY010000001">
    <property type="protein sequence ID" value="KAL2349529.1"/>
    <property type="molecule type" value="Genomic_DNA"/>
</dbReference>